<keyword evidence="8 19" id="KW-0479">Metal-binding</keyword>
<dbReference type="Gene3D" id="3.40.718.10">
    <property type="entry name" value="Isopropylmalate Dehydrogenase"/>
    <property type="match status" value="2"/>
</dbReference>
<dbReference type="InterPro" id="IPR024084">
    <property type="entry name" value="IsoPropMal-DH-like_dom"/>
</dbReference>
<evidence type="ECO:0000256" key="5">
    <source>
        <dbReference type="ARBA" id="ARBA00019562"/>
    </source>
</evidence>
<dbReference type="GO" id="GO:0051287">
    <property type="term" value="F:NAD binding"/>
    <property type="evidence" value="ECO:0007669"/>
    <property type="project" value="InterPro"/>
</dbReference>
<organism evidence="21 22">
    <name type="scientific">Cyanobium usitatum str. Tous</name>
    <dbReference type="NCBI Taxonomy" id="2116684"/>
    <lineage>
        <taxon>Bacteria</taxon>
        <taxon>Bacillati</taxon>
        <taxon>Cyanobacteriota</taxon>
        <taxon>Cyanophyceae</taxon>
        <taxon>Synechococcales</taxon>
        <taxon>Prochlorococcaceae</taxon>
        <taxon>Cyanobium</taxon>
    </lineage>
</organism>
<dbReference type="NCBIfam" id="NF005425">
    <property type="entry name" value="PRK07006.1"/>
    <property type="match status" value="1"/>
</dbReference>
<evidence type="ECO:0000259" key="20">
    <source>
        <dbReference type="SMART" id="SM01329"/>
    </source>
</evidence>
<dbReference type="InterPro" id="IPR019818">
    <property type="entry name" value="IsoCit/isopropylmalate_DH_CS"/>
</dbReference>
<evidence type="ECO:0000256" key="18">
    <source>
        <dbReference type="PIRSR" id="PIRSR604439-5"/>
    </source>
</evidence>
<evidence type="ECO:0000256" key="13">
    <source>
        <dbReference type="ARBA" id="ARBA00023554"/>
    </source>
</evidence>
<dbReference type="GO" id="GO:0000287">
    <property type="term" value="F:magnesium ion binding"/>
    <property type="evidence" value="ECO:0007669"/>
    <property type="project" value="InterPro"/>
</dbReference>
<protein>
    <recommendedName>
        <fullName evidence="5 19">Isocitrate dehydrogenase [NADP]</fullName>
        <ecNumber evidence="4 19">1.1.1.42</ecNumber>
    </recommendedName>
</protein>
<dbReference type="SMART" id="SM01329">
    <property type="entry name" value="Iso_dh"/>
    <property type="match status" value="1"/>
</dbReference>
<feature type="binding site" evidence="14">
    <location>
        <position position="120"/>
    </location>
    <ligand>
        <name>D-threo-isocitrate</name>
        <dbReference type="ChEBI" id="CHEBI:15562"/>
    </ligand>
</feature>
<feature type="modified residue" description="N6-succinyllysine" evidence="18">
    <location>
        <position position="107"/>
    </location>
</feature>
<proteinExistence type="inferred from homology"/>
<keyword evidence="10 15" id="KW-0521">NADP</keyword>
<dbReference type="PANTHER" id="PTHR43504:SF1">
    <property type="entry name" value="ISOCITRATE DEHYDROGENASE [NADP]"/>
    <property type="match status" value="1"/>
</dbReference>
<evidence type="ECO:0000256" key="19">
    <source>
        <dbReference type="RuleBase" id="RU004446"/>
    </source>
</evidence>
<comment type="catalytic activity">
    <reaction evidence="13">
        <text>D-threo-isocitrate + NADP(+) = 2-oxoglutarate + CO2 + NADPH</text>
        <dbReference type="Rhea" id="RHEA:19629"/>
        <dbReference type="ChEBI" id="CHEBI:15562"/>
        <dbReference type="ChEBI" id="CHEBI:16526"/>
        <dbReference type="ChEBI" id="CHEBI:16810"/>
        <dbReference type="ChEBI" id="CHEBI:57783"/>
        <dbReference type="ChEBI" id="CHEBI:58349"/>
        <dbReference type="EC" id="1.1.1.42"/>
    </reaction>
</comment>
<evidence type="ECO:0000313" key="21">
    <source>
        <dbReference type="EMBL" id="PSJ04081.1"/>
    </source>
</evidence>
<dbReference type="EMBL" id="PXXO01000016">
    <property type="protein sequence ID" value="PSJ04081.1"/>
    <property type="molecule type" value="Genomic_DNA"/>
</dbReference>
<feature type="binding site" evidence="14">
    <location>
        <position position="126"/>
    </location>
    <ligand>
        <name>D-threo-isocitrate</name>
        <dbReference type="ChEBI" id="CHEBI:15562"/>
    </ligand>
</feature>
<dbReference type="AlphaFoldDB" id="A0A2P7MSA5"/>
<evidence type="ECO:0000256" key="9">
    <source>
        <dbReference type="ARBA" id="ARBA00022842"/>
    </source>
</evidence>
<comment type="similarity">
    <text evidence="2">Belongs to the isocitrate and isopropylmalate dehydrogenases family.</text>
</comment>
<feature type="modified residue" description="N6-acetyllysine" evidence="18">
    <location>
        <position position="149"/>
    </location>
</feature>
<evidence type="ECO:0000256" key="12">
    <source>
        <dbReference type="ARBA" id="ARBA00023211"/>
    </source>
</evidence>
<feature type="modified residue" description="Phosphoserine" evidence="18">
    <location>
        <position position="120"/>
    </location>
</feature>
<dbReference type="GO" id="GO:0006097">
    <property type="term" value="P:glyoxylate cycle"/>
    <property type="evidence" value="ECO:0007669"/>
    <property type="project" value="UniProtKB-KW"/>
</dbReference>
<evidence type="ECO:0000256" key="15">
    <source>
        <dbReference type="PIRSR" id="PIRSR604439-2"/>
    </source>
</evidence>
<keyword evidence="22" id="KW-1185">Reference proteome</keyword>
<dbReference type="PROSITE" id="PS00470">
    <property type="entry name" value="IDH_IMDH"/>
    <property type="match status" value="1"/>
</dbReference>
<evidence type="ECO:0000256" key="2">
    <source>
        <dbReference type="ARBA" id="ARBA00007769"/>
    </source>
</evidence>
<feature type="domain" description="Isopropylmalate dehydrogenase-like" evidence="20">
    <location>
        <begin position="35"/>
        <end position="475"/>
    </location>
</feature>
<dbReference type="SUPFAM" id="SSF53659">
    <property type="entry name" value="Isocitrate/Isopropylmalate dehydrogenase-like"/>
    <property type="match status" value="1"/>
</dbReference>
<reference evidence="21 22" key="1">
    <citation type="journal article" date="2018" name="Environ. Microbiol.">
        <title>Ecological and genomic features of two widespread freshwater picocyanobacteria.</title>
        <authorList>
            <person name="Cabello-Yeves P.J."/>
            <person name="Picazo A."/>
            <person name="Camacho A."/>
            <person name="Callieri C."/>
            <person name="Rosselli R."/>
            <person name="Roda-Garcia J.J."/>
            <person name="Coutinho F.H."/>
            <person name="Rodriguez-Valera F."/>
        </authorList>
    </citation>
    <scope>NUCLEOTIDE SEQUENCE [LARGE SCALE GENOMIC DNA]</scope>
    <source>
        <strain evidence="21 22">Tous</strain>
    </source>
</reference>
<sequence length="481" mass="52106">MATSSAASFEKLTTPASGTAIRFENGQPIVPNDPIVPFIRGDGTGVDIWPATQKVLDAAVAQAYGGERRIEWFKVYAGDEACDLYGTYQYLPEDTLSAIKEYGVAIKGPLTTPIGGGIRSLNVALRQIFDLYCCVRPCRYYEGTPSPHKRPQDLDVIVYRENTEDIYMGIEWEANDPVCLDLIKHLNEVVIPANGKLGQRQIPVGSGIGIKPVSKHGSQRHIRKAIQHALRLEGDKRHVTLVHKGNIMKFTEGAFRDWGYELATTEFRDVCITERESWILDNVERNPGLSIEANSRMIEPGYDSLTPEKKAAIDAEVQGVLDAIGASHGGGKWKQMVLVDDRIADSIFQQIQTRPADYSILATLNLNGDYISDAAAAVVGGLGMAPGANIGDNAAIFEATHGTAPKHAGLDRINPGSVILSGVMMLEFMGWQEAADLITAGLSAAIANGEVTYDLARLMEPPVEPVSCSGFADAVIRHFGG</sequence>
<feature type="binding site" evidence="14">
    <location>
        <position position="160"/>
    </location>
    <ligand>
        <name>D-threo-isocitrate</name>
        <dbReference type="ChEBI" id="CHEBI:15562"/>
    </ligand>
</feature>
<feature type="site" description="Critical for catalysis" evidence="17">
    <location>
        <position position="244"/>
    </location>
</feature>
<evidence type="ECO:0000256" key="4">
    <source>
        <dbReference type="ARBA" id="ARBA00013013"/>
    </source>
</evidence>
<feature type="binding site" evidence="16">
    <location>
        <position position="369"/>
    </location>
    <ligand>
        <name>Mg(2+)</name>
        <dbReference type="ChEBI" id="CHEBI:18420"/>
    </ligand>
</feature>
<dbReference type="PANTHER" id="PTHR43504">
    <property type="entry name" value="ISOCITRATE DEHYDROGENASE [NADP]"/>
    <property type="match status" value="1"/>
</dbReference>
<dbReference type="InterPro" id="IPR004439">
    <property type="entry name" value="Isocitrate_DH_NADP_dimer_prok"/>
</dbReference>
<feature type="binding site" evidence="14">
    <location>
        <position position="122"/>
    </location>
    <ligand>
        <name>D-threo-isocitrate</name>
        <dbReference type="ChEBI" id="CHEBI:15562"/>
    </ligand>
</feature>
<dbReference type="Pfam" id="PF00180">
    <property type="entry name" value="Iso_dh"/>
    <property type="match status" value="2"/>
</dbReference>
<evidence type="ECO:0000256" key="11">
    <source>
        <dbReference type="ARBA" id="ARBA00023002"/>
    </source>
</evidence>
<feature type="site" description="Critical for catalysis" evidence="17">
    <location>
        <position position="167"/>
    </location>
</feature>
<feature type="binding site" evidence="14">
    <location>
        <position position="136"/>
    </location>
    <ligand>
        <name>D-threo-isocitrate</name>
        <dbReference type="ChEBI" id="CHEBI:15562"/>
    </ligand>
</feature>
<evidence type="ECO:0000256" key="8">
    <source>
        <dbReference type="ARBA" id="ARBA00022723"/>
    </source>
</evidence>
<comment type="cofactor">
    <cofactor evidence="1">
        <name>Mn(2+)</name>
        <dbReference type="ChEBI" id="CHEBI:29035"/>
    </cofactor>
</comment>
<dbReference type="OrthoDB" id="9806254at2"/>
<evidence type="ECO:0000256" key="7">
    <source>
        <dbReference type="ARBA" id="ARBA00022532"/>
    </source>
</evidence>
<accession>A0A2P7MSA5</accession>
<keyword evidence="9 16" id="KW-0460">Magnesium</keyword>
<comment type="subunit">
    <text evidence="3">Homodimer.</text>
</comment>
<gene>
    <name evidence="21" type="ORF">C7K55_11915</name>
</gene>
<keyword evidence="12 16" id="KW-0464">Manganese</keyword>
<dbReference type="Proteomes" id="UP000243002">
    <property type="component" value="Unassembled WGS sequence"/>
</dbReference>
<evidence type="ECO:0000256" key="3">
    <source>
        <dbReference type="ARBA" id="ARBA00011738"/>
    </source>
</evidence>
<evidence type="ECO:0000256" key="10">
    <source>
        <dbReference type="ARBA" id="ARBA00022857"/>
    </source>
</evidence>
<feature type="binding site" evidence="15">
    <location>
        <position position="453"/>
    </location>
    <ligand>
        <name>NADP(+)</name>
        <dbReference type="ChEBI" id="CHEBI:58349"/>
    </ligand>
</feature>
<evidence type="ECO:0000256" key="1">
    <source>
        <dbReference type="ARBA" id="ARBA00001936"/>
    </source>
</evidence>
<evidence type="ECO:0000256" key="14">
    <source>
        <dbReference type="PIRSR" id="PIRSR604439-1"/>
    </source>
</evidence>
<dbReference type="RefSeq" id="WP_106632948.1">
    <property type="nucleotide sequence ID" value="NZ_PXXO01000016.1"/>
</dbReference>
<evidence type="ECO:0000256" key="6">
    <source>
        <dbReference type="ARBA" id="ARBA00022435"/>
    </source>
</evidence>
<dbReference type="NCBIfam" id="TIGR00183">
    <property type="entry name" value="prok_nadp_idh"/>
    <property type="match status" value="1"/>
</dbReference>
<name>A0A2P7MSA5_9CYAN</name>
<feature type="binding site" evidence="15">
    <location>
        <position position="111"/>
    </location>
    <ligand>
        <name>NADP(+)</name>
        <dbReference type="ChEBI" id="CHEBI:58349"/>
    </ligand>
</feature>
<evidence type="ECO:0000256" key="17">
    <source>
        <dbReference type="PIRSR" id="PIRSR604439-4"/>
    </source>
</evidence>
<comment type="caution">
    <text evidence="21">The sequence shown here is derived from an EMBL/GenBank/DDBJ whole genome shotgun (WGS) entry which is preliminary data.</text>
</comment>
<evidence type="ECO:0000256" key="16">
    <source>
        <dbReference type="PIRSR" id="PIRSR604439-3"/>
    </source>
</evidence>
<keyword evidence="11 21" id="KW-0560">Oxidoreductase</keyword>
<dbReference type="GO" id="GO:0006099">
    <property type="term" value="P:tricarboxylic acid cycle"/>
    <property type="evidence" value="ECO:0007669"/>
    <property type="project" value="UniProtKB-UniRule"/>
</dbReference>
<keyword evidence="6 19" id="KW-0329">Glyoxylate bypass</keyword>
<feature type="binding site" evidence="15">
    <location>
        <position position="457"/>
    </location>
    <ligand>
        <name>NADP(+)</name>
        <dbReference type="ChEBI" id="CHEBI:58349"/>
    </ligand>
</feature>
<evidence type="ECO:0000313" key="22">
    <source>
        <dbReference type="Proteomes" id="UP000243002"/>
    </source>
</evidence>
<dbReference type="GO" id="GO:0004450">
    <property type="term" value="F:isocitrate dehydrogenase (NADP+) activity"/>
    <property type="evidence" value="ECO:0007669"/>
    <property type="project" value="UniProtKB-UniRule"/>
</dbReference>
<dbReference type="EC" id="1.1.1.42" evidence="4 19"/>
<keyword evidence="7 19" id="KW-0816">Tricarboxylic acid cycle</keyword>
<feature type="binding site" evidence="15">
    <location>
        <position position="414"/>
    </location>
    <ligand>
        <name>NADP(+)</name>
        <dbReference type="ChEBI" id="CHEBI:58349"/>
    </ligand>
</feature>
<dbReference type="NCBIfam" id="NF005610">
    <property type="entry name" value="PRK07362.1"/>
    <property type="match status" value="1"/>
</dbReference>
<comment type="cofactor">
    <cofactor evidence="16">
        <name>Mg(2+)</name>
        <dbReference type="ChEBI" id="CHEBI:18420"/>
    </cofactor>
    <cofactor evidence="16">
        <name>Mn(2+)</name>
        <dbReference type="ChEBI" id="CHEBI:29035"/>
    </cofactor>
    <text evidence="16">Binds 1 Mg(2+) or Mn(2+) ion per subunit.</text>
</comment>